<dbReference type="Proteomes" id="UP000178176">
    <property type="component" value="Unassembled WGS sequence"/>
</dbReference>
<evidence type="ECO:0000313" key="2">
    <source>
        <dbReference type="Proteomes" id="UP000178176"/>
    </source>
</evidence>
<comment type="caution">
    <text evidence="1">The sequence shown here is derived from an EMBL/GenBank/DDBJ whole genome shotgun (WGS) entry which is preliminary data.</text>
</comment>
<sequence>MASPLKVIVFGPWVGEFSYEISWWTSEIRKVRKTNFSDYWAVHVGYKGREVLYKDFIDEYIAFPDTLKKQLTYPSMHGMFVGGQHIIPVECIAFFKDVINQKAALFSEVKYYLPGPSLVEKRFQPRPDGEWAYLEAGPKAHRAVREKLSQFKDRSREVVAVSANFRFRDGKLESKSWNPDSWQKFIIRLIDDLNLNVVLMGPRTIGNYPGTLHLKESNLLRGYEGRILDFVLEEEGTVEDQVALLKNTKCSIWGSTGAVTLTYFTQTPMFAHQAKEYGWRHQLEWHKMLTHGHQYVKIFDKYPAAQMFDSPVDEVFEEFKSFYATLP</sequence>
<reference evidence="1 2" key="1">
    <citation type="journal article" date="2016" name="Nat. Commun.">
        <title>Thousands of microbial genomes shed light on interconnected biogeochemical processes in an aquifer system.</title>
        <authorList>
            <person name="Anantharaman K."/>
            <person name="Brown C.T."/>
            <person name="Hug L.A."/>
            <person name="Sharon I."/>
            <person name="Castelle C.J."/>
            <person name="Probst A.J."/>
            <person name="Thomas B.C."/>
            <person name="Singh A."/>
            <person name="Wilkins M.J."/>
            <person name="Karaoz U."/>
            <person name="Brodie E.L."/>
            <person name="Williams K.H."/>
            <person name="Hubbard S.S."/>
            <person name="Banfield J.F."/>
        </authorList>
    </citation>
    <scope>NUCLEOTIDE SEQUENCE [LARGE SCALE GENOMIC DNA]</scope>
</reference>
<evidence type="ECO:0000313" key="1">
    <source>
        <dbReference type="EMBL" id="OGC92354.1"/>
    </source>
</evidence>
<dbReference type="EMBL" id="MEXH01000016">
    <property type="protein sequence ID" value="OGC92354.1"/>
    <property type="molecule type" value="Genomic_DNA"/>
</dbReference>
<name>A0A1F4YEN7_9BACT</name>
<organism evidence="1 2">
    <name type="scientific">Candidatus Amesbacteria bacterium RIFCSPHIGHO2_01_FULL_48_32b</name>
    <dbReference type="NCBI Taxonomy" id="1797253"/>
    <lineage>
        <taxon>Bacteria</taxon>
        <taxon>Candidatus Amesiibacteriota</taxon>
    </lineage>
</organism>
<accession>A0A1F4YEN7</accession>
<gene>
    <name evidence="1" type="ORF">A2876_02130</name>
</gene>
<proteinExistence type="predicted"/>
<protein>
    <submittedName>
        <fullName evidence="1">Uncharacterized protein</fullName>
    </submittedName>
</protein>
<dbReference type="AlphaFoldDB" id="A0A1F4YEN7"/>